<gene>
    <name evidence="9" type="ORF">NMOB1V02_LOCUS6493</name>
</gene>
<protein>
    <recommendedName>
        <fullName evidence="1">RING finger protein 207</fullName>
    </recommendedName>
</protein>
<feature type="region of interest" description="Disordered" evidence="6">
    <location>
        <begin position="927"/>
        <end position="950"/>
    </location>
</feature>
<evidence type="ECO:0000256" key="1">
    <source>
        <dbReference type="ARBA" id="ARBA00021526"/>
    </source>
</evidence>
<proteinExistence type="predicted"/>
<dbReference type="PANTHER" id="PTHR22635:SF0">
    <property type="entry name" value="RING FINGER PROTEIN 207"/>
    <property type="match status" value="1"/>
</dbReference>
<dbReference type="PROSITE" id="PS50089">
    <property type="entry name" value="ZF_RING_2"/>
    <property type="match status" value="1"/>
</dbReference>
<feature type="domain" description="B box-type" evidence="8">
    <location>
        <begin position="133"/>
        <end position="181"/>
    </location>
</feature>
<dbReference type="Proteomes" id="UP000678499">
    <property type="component" value="Unassembled WGS sequence"/>
</dbReference>
<keyword evidence="3 5" id="KW-0863">Zinc-finger</keyword>
<feature type="region of interest" description="Disordered" evidence="6">
    <location>
        <begin position="28"/>
        <end position="57"/>
    </location>
</feature>
<dbReference type="InterPro" id="IPR000315">
    <property type="entry name" value="Znf_B-box"/>
</dbReference>
<dbReference type="GO" id="GO:0044325">
    <property type="term" value="F:transmembrane transporter binding"/>
    <property type="evidence" value="ECO:0007669"/>
    <property type="project" value="TreeGrafter"/>
</dbReference>
<dbReference type="AlphaFoldDB" id="A0A7R9BPD2"/>
<evidence type="ECO:0000259" key="8">
    <source>
        <dbReference type="PROSITE" id="PS50119"/>
    </source>
</evidence>
<dbReference type="EMBL" id="OA883404">
    <property type="protein sequence ID" value="CAD7278796.1"/>
    <property type="molecule type" value="Genomic_DNA"/>
</dbReference>
<dbReference type="SUPFAM" id="SSF57850">
    <property type="entry name" value="RING/U-box"/>
    <property type="match status" value="1"/>
</dbReference>
<name>A0A7R9BPD2_9CRUS</name>
<evidence type="ECO:0000313" key="9">
    <source>
        <dbReference type="EMBL" id="CAD7278796.1"/>
    </source>
</evidence>
<reference evidence="9" key="1">
    <citation type="submission" date="2020-11" db="EMBL/GenBank/DDBJ databases">
        <authorList>
            <person name="Tran Van P."/>
        </authorList>
    </citation>
    <scope>NUCLEOTIDE SEQUENCE</scope>
</reference>
<feature type="region of interest" description="Disordered" evidence="6">
    <location>
        <begin position="648"/>
        <end position="780"/>
    </location>
</feature>
<evidence type="ECO:0000256" key="4">
    <source>
        <dbReference type="ARBA" id="ARBA00022833"/>
    </source>
</evidence>
<dbReference type="SMART" id="SM00184">
    <property type="entry name" value="RING"/>
    <property type="match status" value="1"/>
</dbReference>
<dbReference type="OrthoDB" id="9049620at2759"/>
<dbReference type="InterPro" id="IPR013083">
    <property type="entry name" value="Znf_RING/FYVE/PHD"/>
</dbReference>
<dbReference type="SMART" id="SM00336">
    <property type="entry name" value="BBOX"/>
    <property type="match status" value="1"/>
</dbReference>
<dbReference type="InterPro" id="IPR018957">
    <property type="entry name" value="Znf_C3HC4_RING-type"/>
</dbReference>
<evidence type="ECO:0000256" key="5">
    <source>
        <dbReference type="PROSITE-ProRule" id="PRU00024"/>
    </source>
</evidence>
<keyword evidence="10" id="KW-1185">Reference proteome</keyword>
<dbReference type="PANTHER" id="PTHR22635">
    <property type="entry name" value="RING FINGER PROTEIN 207"/>
    <property type="match status" value="1"/>
</dbReference>
<dbReference type="PROSITE" id="PS00518">
    <property type="entry name" value="ZF_RING_1"/>
    <property type="match status" value="1"/>
</dbReference>
<keyword evidence="2" id="KW-0479">Metal-binding</keyword>
<dbReference type="Pfam" id="PF00097">
    <property type="entry name" value="zf-C3HC4"/>
    <property type="match status" value="1"/>
</dbReference>
<dbReference type="EMBL" id="CAJPEX010001367">
    <property type="protein sequence ID" value="CAG0918948.1"/>
    <property type="molecule type" value="Genomic_DNA"/>
</dbReference>
<feature type="compositionally biased region" description="Polar residues" evidence="6">
    <location>
        <begin position="428"/>
        <end position="441"/>
    </location>
</feature>
<dbReference type="InterPro" id="IPR022782">
    <property type="entry name" value="AIP3-like_C"/>
</dbReference>
<feature type="compositionally biased region" description="Polar residues" evidence="6">
    <location>
        <begin position="466"/>
        <end position="478"/>
    </location>
</feature>
<dbReference type="Pfam" id="PF03915">
    <property type="entry name" value="AIP3"/>
    <property type="match status" value="1"/>
</dbReference>
<evidence type="ECO:0000313" key="10">
    <source>
        <dbReference type="Proteomes" id="UP000678499"/>
    </source>
</evidence>
<organism evidence="9">
    <name type="scientific">Notodromas monacha</name>
    <dbReference type="NCBI Taxonomy" id="399045"/>
    <lineage>
        <taxon>Eukaryota</taxon>
        <taxon>Metazoa</taxon>
        <taxon>Ecdysozoa</taxon>
        <taxon>Arthropoda</taxon>
        <taxon>Crustacea</taxon>
        <taxon>Oligostraca</taxon>
        <taxon>Ostracoda</taxon>
        <taxon>Podocopa</taxon>
        <taxon>Podocopida</taxon>
        <taxon>Cypridocopina</taxon>
        <taxon>Cypridoidea</taxon>
        <taxon>Cyprididae</taxon>
        <taxon>Notodromas</taxon>
    </lineage>
</organism>
<evidence type="ECO:0000256" key="6">
    <source>
        <dbReference type="SAM" id="MobiDB-lite"/>
    </source>
</evidence>
<feature type="region of interest" description="Disordered" evidence="6">
    <location>
        <begin position="427"/>
        <end position="489"/>
    </location>
</feature>
<dbReference type="GO" id="GO:0048471">
    <property type="term" value="C:perinuclear region of cytoplasm"/>
    <property type="evidence" value="ECO:0007669"/>
    <property type="project" value="TreeGrafter"/>
</dbReference>
<sequence length="1079" mass="118110">MSSVVEPPRPTRFSVTSASEVHACVGKRGGDDVRVAPTSHHSAKRAMDSQAPEDSELEPYSRNPLLCYLCNEVFDEPCLLGCYHTFCAKCVSGKAVDGKISCPLCGKVTTLKDGSTLPPPDYLVHYVVESSNDEKPVCANCDKADHPLMFFCDTCGQALCGVCRDETHRAKMFSQHDIIHMSKRTKEIHKKVFGPNSIFANYTAEGRCALHNEPFIMFSTATKSMLCINCFRDTAIDARLHCVDLDTAYTQGCKKLERARTSLLELQNSLRDGVILFRALLEELKRNMETEKSSILSTCQSLEETIQQTQEALLQEVDNQYVSKDQLFRSQLSVMASLLPTIHLHIIMCTTFSSSTSKFEFLDLGYSLMDRLAAISHMGYPLRPNQSSQVKSNYKVALAQVLEPYFINAGPPLAPYEGAGAQGGAPTTVLTNGATGASPYQSEDKSDAATSSSLETVREYIGGSRGSLSQNATQSGKSSGHHTPVALGPNFTTVTRRTQVHPLKMKILESSGPFPDHCKNFDANYREISMRFARLKDQVQELHRDVTMRRCLTKRGKVEEIITECATLDSMLRKHAEHLESMHNIFSKTWDDQSQRIQAERELYQMQMNDLMNLQSENRRVLQIVQQLEPYIRSISTLMERLSPHLHPGQLVSVGSGSGAPPSSTGPGSGPGSGGASQVPDSSEPYDPGYAAGMSDVQQRSDSKHYNSSIQSKSQQGFDDSASCRGSSRAASCEGTPDAGGSSKSRSLPRSFQGYSSPLMTGKEPQSTPPPPPPASNKGFFSQLLNRVRCSDDKKRSKASRFFRGRYYSKSDGEYEDEEGCEQCAANRRAAIAAAKAATLANLTATQQACMAAASKKRKGKPTGMIGYGPTSFFVEASDYDNLCRNFPAMTAHMMPPRKEMCVGQGCERVGQGLYCALGCGDPASATNTAVPENDNTPRRKSEGSSSCSSVYCKKCGPVYPKGQQCPDPATGVQDGAKMQCHLETAVAAAAAGVRSKRNGSEKRSGSSAFPRNHAVPKSGGHRHDENKARSSRCRQTTPQRSSSKGEQRQSPYETLDECKLYQFLRVEEDVHKIAEVER</sequence>
<feature type="compositionally biased region" description="Polar residues" evidence="6">
    <location>
        <begin position="706"/>
        <end position="718"/>
    </location>
</feature>
<feature type="region of interest" description="Disordered" evidence="6">
    <location>
        <begin position="992"/>
        <end position="1054"/>
    </location>
</feature>
<dbReference type="GO" id="GO:0030544">
    <property type="term" value="F:Hsp70 protein binding"/>
    <property type="evidence" value="ECO:0007669"/>
    <property type="project" value="InterPro"/>
</dbReference>
<dbReference type="InterPro" id="IPR001841">
    <property type="entry name" value="Znf_RING"/>
</dbReference>
<dbReference type="CDD" id="cd19814">
    <property type="entry name" value="Bbox1_RNF207-like"/>
    <property type="match status" value="1"/>
</dbReference>
<feature type="compositionally biased region" description="Polar residues" evidence="6">
    <location>
        <begin position="1034"/>
        <end position="1053"/>
    </location>
</feature>
<evidence type="ECO:0000259" key="7">
    <source>
        <dbReference type="PROSITE" id="PS50089"/>
    </source>
</evidence>
<accession>A0A7R9BPD2</accession>
<feature type="compositionally biased region" description="Low complexity" evidence="6">
    <location>
        <begin position="652"/>
        <end position="666"/>
    </location>
</feature>
<dbReference type="PROSITE" id="PS50119">
    <property type="entry name" value="ZF_BBOX"/>
    <property type="match status" value="1"/>
</dbReference>
<dbReference type="InterPro" id="IPR017907">
    <property type="entry name" value="Znf_RING_CS"/>
</dbReference>
<feature type="domain" description="RING-type" evidence="7">
    <location>
        <begin position="67"/>
        <end position="105"/>
    </location>
</feature>
<dbReference type="Gene3D" id="1.20.58.1540">
    <property type="entry name" value="Actin interacting protein 3, C-terminal domain"/>
    <property type="match status" value="1"/>
</dbReference>
<evidence type="ECO:0000256" key="3">
    <source>
        <dbReference type="ARBA" id="ARBA00022771"/>
    </source>
</evidence>
<dbReference type="Pfam" id="PF00643">
    <property type="entry name" value="zf-B_box"/>
    <property type="match status" value="1"/>
</dbReference>
<keyword evidence="4" id="KW-0862">Zinc</keyword>
<feature type="compositionally biased region" description="Polar residues" evidence="6">
    <location>
        <begin position="742"/>
        <end position="759"/>
    </location>
</feature>
<dbReference type="Gene3D" id="3.30.160.60">
    <property type="entry name" value="Classic Zinc Finger"/>
    <property type="match status" value="1"/>
</dbReference>
<dbReference type="Gene3D" id="3.30.40.10">
    <property type="entry name" value="Zinc/RING finger domain, C3HC4 (zinc finger)"/>
    <property type="match status" value="1"/>
</dbReference>
<dbReference type="GO" id="GO:0008270">
    <property type="term" value="F:zinc ion binding"/>
    <property type="evidence" value="ECO:0007669"/>
    <property type="project" value="UniProtKB-KW"/>
</dbReference>
<dbReference type="InterPro" id="IPR039320">
    <property type="entry name" value="RNF207"/>
</dbReference>
<evidence type="ECO:0000256" key="2">
    <source>
        <dbReference type="ARBA" id="ARBA00022723"/>
    </source>
</evidence>
<feature type="compositionally biased region" description="Low complexity" evidence="6">
    <location>
        <begin position="721"/>
        <end position="733"/>
    </location>
</feature>